<evidence type="ECO:0000256" key="4">
    <source>
        <dbReference type="ARBA" id="ARBA00022801"/>
    </source>
</evidence>
<dbReference type="InterPro" id="IPR011583">
    <property type="entry name" value="Chitinase_II/V-like_cat"/>
</dbReference>
<dbReference type="STRING" id="1245748.A0A421D712"/>
<evidence type="ECO:0000313" key="11">
    <source>
        <dbReference type="EMBL" id="RLL97946.1"/>
    </source>
</evidence>
<keyword evidence="4 9" id="KW-0378">Hydrolase</keyword>
<dbReference type="GO" id="GO:0008843">
    <property type="term" value="F:endochitinase activity"/>
    <property type="evidence" value="ECO:0007669"/>
    <property type="project" value="UniProtKB-EC"/>
</dbReference>
<keyword evidence="7 9" id="KW-0326">Glycosidase</keyword>
<dbReference type="EC" id="3.2.1.14" evidence="3"/>
<evidence type="ECO:0000259" key="10">
    <source>
        <dbReference type="PROSITE" id="PS51910"/>
    </source>
</evidence>
<dbReference type="GO" id="GO:0006032">
    <property type="term" value="P:chitin catabolic process"/>
    <property type="evidence" value="ECO:0007669"/>
    <property type="project" value="UniProtKB-KW"/>
</dbReference>
<gene>
    <name evidence="11" type="ORF">CFD26_105827</name>
</gene>
<evidence type="ECO:0000256" key="2">
    <source>
        <dbReference type="ARBA" id="ARBA00008682"/>
    </source>
</evidence>
<evidence type="ECO:0000313" key="12">
    <source>
        <dbReference type="Proteomes" id="UP000215289"/>
    </source>
</evidence>
<dbReference type="InterPro" id="IPR017853">
    <property type="entry name" value="GH"/>
</dbReference>
<dbReference type="PANTHER" id="PTHR11177:SF402">
    <property type="entry name" value="CHITINASE"/>
    <property type="match status" value="1"/>
</dbReference>
<dbReference type="PROSITE" id="PS01095">
    <property type="entry name" value="GH18_1"/>
    <property type="match status" value="1"/>
</dbReference>
<keyword evidence="12" id="KW-1185">Reference proteome</keyword>
<dbReference type="SMART" id="SM00636">
    <property type="entry name" value="Glyco_18"/>
    <property type="match status" value="1"/>
</dbReference>
<dbReference type="GO" id="GO:0000272">
    <property type="term" value="P:polysaccharide catabolic process"/>
    <property type="evidence" value="ECO:0007669"/>
    <property type="project" value="UniProtKB-KW"/>
</dbReference>
<feature type="domain" description="GH18" evidence="10">
    <location>
        <begin position="116"/>
        <end position="474"/>
    </location>
</feature>
<dbReference type="OrthoDB" id="73875at2759"/>
<dbReference type="InterPro" id="IPR001579">
    <property type="entry name" value="Glyco_hydro_18_chit_AS"/>
</dbReference>
<protein>
    <recommendedName>
        <fullName evidence="3">chitinase</fullName>
        <ecNumber evidence="3">3.2.1.14</ecNumber>
    </recommendedName>
</protein>
<keyword evidence="6" id="KW-0119">Carbohydrate metabolism</keyword>
<dbReference type="GO" id="GO:0008061">
    <property type="term" value="F:chitin binding"/>
    <property type="evidence" value="ECO:0007669"/>
    <property type="project" value="InterPro"/>
</dbReference>
<dbReference type="EMBL" id="NIDN02000064">
    <property type="protein sequence ID" value="RLL97946.1"/>
    <property type="molecule type" value="Genomic_DNA"/>
</dbReference>
<evidence type="ECO:0000256" key="1">
    <source>
        <dbReference type="ARBA" id="ARBA00000822"/>
    </source>
</evidence>
<evidence type="ECO:0000256" key="5">
    <source>
        <dbReference type="ARBA" id="ARBA00023024"/>
    </source>
</evidence>
<evidence type="ECO:0000256" key="7">
    <source>
        <dbReference type="ARBA" id="ARBA00023295"/>
    </source>
</evidence>
<evidence type="ECO:0000256" key="8">
    <source>
        <dbReference type="ARBA" id="ARBA00023326"/>
    </source>
</evidence>
<dbReference type="Proteomes" id="UP000215289">
    <property type="component" value="Unassembled WGS sequence"/>
</dbReference>
<dbReference type="InterPro" id="IPR050314">
    <property type="entry name" value="Glycosyl_Hydrlase_18"/>
</dbReference>
<keyword evidence="5" id="KW-0146">Chitin degradation</keyword>
<dbReference type="Gene3D" id="3.10.50.10">
    <property type="match status" value="1"/>
</dbReference>
<proteinExistence type="inferred from homology"/>
<dbReference type="AlphaFoldDB" id="A0A421D712"/>
<organism evidence="11 12">
    <name type="scientific">Aspergillus turcosus</name>
    <dbReference type="NCBI Taxonomy" id="1245748"/>
    <lineage>
        <taxon>Eukaryota</taxon>
        <taxon>Fungi</taxon>
        <taxon>Dikarya</taxon>
        <taxon>Ascomycota</taxon>
        <taxon>Pezizomycotina</taxon>
        <taxon>Eurotiomycetes</taxon>
        <taxon>Eurotiomycetidae</taxon>
        <taxon>Eurotiales</taxon>
        <taxon>Aspergillaceae</taxon>
        <taxon>Aspergillus</taxon>
        <taxon>Aspergillus subgen. Fumigati</taxon>
    </lineage>
</organism>
<dbReference type="InterPro" id="IPR001223">
    <property type="entry name" value="Glyco_hydro18_cat"/>
</dbReference>
<evidence type="ECO:0000256" key="3">
    <source>
        <dbReference type="ARBA" id="ARBA00012729"/>
    </source>
</evidence>
<dbReference type="PANTHER" id="PTHR11177">
    <property type="entry name" value="CHITINASE"/>
    <property type="match status" value="1"/>
</dbReference>
<dbReference type="PROSITE" id="PS51910">
    <property type="entry name" value="GH18_2"/>
    <property type="match status" value="1"/>
</dbReference>
<dbReference type="InterPro" id="IPR029070">
    <property type="entry name" value="Chitinase_insertion_sf"/>
</dbReference>
<accession>A0A421D712</accession>
<dbReference type="SUPFAM" id="SSF51445">
    <property type="entry name" value="(Trans)glycosidases"/>
    <property type="match status" value="1"/>
</dbReference>
<dbReference type="Pfam" id="PF00704">
    <property type="entry name" value="Glyco_hydro_18"/>
    <property type="match status" value="1"/>
</dbReference>
<comment type="similarity">
    <text evidence="2">Belongs to the glycosyl hydrolase 18 family. Chitinase class V subfamily.</text>
</comment>
<dbReference type="SUPFAM" id="SSF54556">
    <property type="entry name" value="Chitinase insertion domain"/>
    <property type="match status" value="1"/>
</dbReference>
<comment type="catalytic activity">
    <reaction evidence="1">
        <text>Random endo-hydrolysis of N-acetyl-beta-D-glucosaminide (1-&gt;4)-beta-linkages in chitin and chitodextrins.</text>
        <dbReference type="EC" id="3.2.1.14"/>
    </reaction>
</comment>
<evidence type="ECO:0000256" key="6">
    <source>
        <dbReference type="ARBA" id="ARBA00023277"/>
    </source>
</evidence>
<dbReference type="Gene3D" id="3.20.20.80">
    <property type="entry name" value="Glycosidases"/>
    <property type="match status" value="1"/>
</dbReference>
<comment type="caution">
    <text evidence="11">The sequence shown here is derived from an EMBL/GenBank/DDBJ whole genome shotgun (WGS) entry which is preliminary data.</text>
</comment>
<evidence type="ECO:0000256" key="9">
    <source>
        <dbReference type="RuleBase" id="RU000489"/>
    </source>
</evidence>
<name>A0A421D712_9EURO</name>
<keyword evidence="8" id="KW-0624">Polysaccharide degradation</keyword>
<sequence>MVGVERQKNIVVLAIVSTPVTLSSSVMRTIHAQLDAAHQQDTADSALTIAHLKIVSLAVMPKPNAIRALGLSGQRAQNVRSMSAALTLYDEAPSKPQCGNKTVKHPSCDKDLTTLDRVVGYYESWATRRPCNAFWPEQIPMGVYTHINFAFAAIDPETFEVRPGDSRDLDLLMRVTQLKTLDPDLKVMIALGGWTFNDPGPTQTTFSDIARSKDNQQKFFKSLISFLSTHNLDGVDLDWEYPVADDRSGRLEDYANFPTFIANLKSALDSSGGRNELSITLPASYWYLQNFDVVKLANHVDFFNIMSYDLHGKWDLGNKWTGAYLNPHTNLTEIDKALELLWRNNIDSSKVVMGLAFYARAYTLADAACVEPGCMFASGANMGNCSREIGILLNNEIDQIVADRNLTATFYDDAAAEVLHWDNQWLSYDDAKTLELKAQYARGSCLGGVMVWAISHDTSDGKYSKALGNVTSRTTKTIPGMFLQISADIDPADDPYETKIDSHLQCRWSNCGEYCPTGWQMMIRDDKWANKENEIMLDDTACTWPHARRLCCPPSETAPTCGWYSFNGGNCDGSCLTGYREVGSVARGCRNGYQAACCTLVDSNQKLLNATRLYESCDWAEAPMCMNGKCTFAGSAWPTDFVESTTGTGAAVCNYEHLYRTTHGWDYAFQKRKYCCDTSDANTTWGQCTWRSDIENFGTKGKTCMSNCKSNEIKVAMEGHEECDGKDGGAKSYCCTGLYQTSQDVLIPELAEYESGLAGWIDNPVCDASTGLDLYARSDLSKRQQTVLKDSQYLVVLHLVAKMIRVSAAGTTTKILKALKTIVDKYIEPKWSNLTSDNITTWANDVTVNPMAKSYGPEEWASKFLCDPDKYNAILAPGYFSPSKVCENPCSAASSKRSLDDIARSLSGRNIEESEDSLSGDENPSGQPTWAFMVDGIVNNEMTLLYEQLILTNGDEQILEIVWEIPNESYQEFPDDRWVVFHFHFDHLRNRDGINRPGIYAVNAFHAQQYIDDYAYARVDGNTNTGRSQRAHILNCEEQAVSDPMYVYWYPGDLANSETSNLPLWAAQLTRLGNYLYDLDLVTEATFTAADRGQLNTEDGERDACPVLFFNWGGYQQSRQFGPNGPTGGQYGG</sequence>
<reference evidence="11 12" key="1">
    <citation type="submission" date="2018-08" db="EMBL/GenBank/DDBJ databases">
        <title>Draft genome sequences of two Aspergillus turcosus clinical strains isolated from bronchoalveolar lavage fluid: one azole-susceptible and the other azole-resistant.</title>
        <authorList>
            <person name="Parent-Michaud M."/>
            <person name="Dufresne P.J."/>
            <person name="Fournier E."/>
            <person name="Martineau C."/>
            <person name="Moreira S."/>
            <person name="Perkins V."/>
            <person name="De Repentigny L."/>
            <person name="Dufresne S.F."/>
        </authorList>
    </citation>
    <scope>NUCLEOTIDE SEQUENCE [LARGE SCALE GENOMIC DNA]</scope>
    <source>
        <strain evidence="11">HMR AF 1038</strain>
    </source>
</reference>